<dbReference type="RefSeq" id="WP_111528876.1">
    <property type="nucleotide sequence ID" value="NZ_QFYQ01000001.1"/>
</dbReference>
<reference evidence="2" key="1">
    <citation type="submission" date="2018-05" db="EMBL/GenBank/DDBJ databases">
        <authorList>
            <person name="Li X."/>
        </authorList>
    </citation>
    <scope>NUCLEOTIDE SEQUENCE [LARGE SCALE GENOMIC DNA]</scope>
    <source>
        <strain evidence="2">LX32</strain>
    </source>
</reference>
<protein>
    <submittedName>
        <fullName evidence="1">Anti-sigma factor</fullName>
    </submittedName>
</protein>
<evidence type="ECO:0000313" key="1">
    <source>
        <dbReference type="EMBL" id="RAK55128.1"/>
    </source>
</evidence>
<sequence length="231" mass="24144">MTREETLIAYVDGELAGTERARFEAEIAADPVLAREVARHRALADRVGAAFAPVLDEAIPPQLLAVAHAANDLGGAQPNLWRRVRPVAPWAGIAASLAIGVLAGRALLPQAGPLVAHDGALVAQGRIAQALDSQLAAEPGVVKVGFTLKAPDGRYCRTFESATDRLAGLACREDGRWVARTVTAWTPAAASPAYRQAGSDTPPEVLAAVDGLSGEPLDAAAERAARQRGWK</sequence>
<dbReference type="OrthoDB" id="7502743at2"/>
<dbReference type="EMBL" id="QFYQ01000001">
    <property type="protein sequence ID" value="RAK55128.1"/>
    <property type="molecule type" value="Genomic_DNA"/>
</dbReference>
<evidence type="ECO:0000313" key="2">
    <source>
        <dbReference type="Proteomes" id="UP000249254"/>
    </source>
</evidence>
<name>A0A328AQE7_9CAUL</name>
<dbReference type="Proteomes" id="UP000249254">
    <property type="component" value="Unassembled WGS sequence"/>
</dbReference>
<comment type="caution">
    <text evidence="1">The sequence shown here is derived from an EMBL/GenBank/DDBJ whole genome shotgun (WGS) entry which is preliminary data.</text>
</comment>
<accession>A0A328AQE7</accession>
<keyword evidence="2" id="KW-1185">Reference proteome</keyword>
<dbReference type="AlphaFoldDB" id="A0A328AQE7"/>
<gene>
    <name evidence="1" type="ORF">DJ017_11655</name>
</gene>
<organism evidence="1 2">
    <name type="scientific">Phenylobacterium soli</name>
    <dbReference type="NCBI Taxonomy" id="2170551"/>
    <lineage>
        <taxon>Bacteria</taxon>
        <taxon>Pseudomonadati</taxon>
        <taxon>Pseudomonadota</taxon>
        <taxon>Alphaproteobacteria</taxon>
        <taxon>Caulobacterales</taxon>
        <taxon>Caulobacteraceae</taxon>
        <taxon>Phenylobacterium</taxon>
    </lineage>
</organism>
<proteinExistence type="predicted"/>